<feature type="binding site" evidence="4">
    <location>
        <begin position="107"/>
        <end position="112"/>
    </location>
    <ligand>
        <name>dCTP</name>
        <dbReference type="ChEBI" id="CHEBI:61481"/>
    </ligand>
</feature>
<feature type="binding site" evidence="4">
    <location>
        <begin position="131"/>
        <end position="133"/>
    </location>
    <ligand>
        <name>dCTP</name>
        <dbReference type="ChEBI" id="CHEBI:61481"/>
    </ligand>
</feature>
<dbReference type="EMBL" id="SLXO01000004">
    <property type="protein sequence ID" value="TCP35253.1"/>
    <property type="molecule type" value="Genomic_DNA"/>
</dbReference>
<dbReference type="CDD" id="cd07557">
    <property type="entry name" value="trimeric_dUTPase"/>
    <property type="match status" value="1"/>
</dbReference>
<comment type="subunit">
    <text evidence="4">Homotrimer.</text>
</comment>
<keyword evidence="3 4" id="KW-0546">Nucleotide metabolism</keyword>
<comment type="function">
    <text evidence="4">Catalyzes the deamination of dCTP to dUTP.</text>
</comment>
<evidence type="ECO:0000313" key="5">
    <source>
        <dbReference type="EMBL" id="TCP35253.1"/>
    </source>
</evidence>
<sequence length="184" mass="20416">MAIMSDRWIRDRARTDGMIEPFVDAQQRDGTISYGLSSYGYDARVSGEFKVFTNVDSAVVDPKDFSPKGFVDRPGDVCIIPPNSFALARTVEYFRVPDDVLVICLGKSTYARCGIIVNVTPLEPGWEGHVTLEFSNTTPLPAKIYANEGACQFLFLQGNERCEVSYADRLGKYQGQTGVTLPRL</sequence>
<dbReference type="PANTHER" id="PTHR42680">
    <property type="entry name" value="DCTP DEAMINASE"/>
    <property type="match status" value="1"/>
</dbReference>
<protein>
    <recommendedName>
        <fullName evidence="4">dCTP deaminase</fullName>
        <ecNumber evidence="4">3.5.4.13</ecNumber>
    </recommendedName>
    <alternativeName>
        <fullName evidence="4">Deoxycytidine triphosphate deaminase</fullName>
    </alternativeName>
</protein>
<dbReference type="Gene3D" id="2.70.40.10">
    <property type="match status" value="1"/>
</dbReference>
<reference evidence="5 6" key="1">
    <citation type="submission" date="2019-03" db="EMBL/GenBank/DDBJ databases">
        <title>Genomic Encyclopedia of Type Strains, Phase IV (KMG-IV): sequencing the most valuable type-strain genomes for metagenomic binning, comparative biology and taxonomic classification.</title>
        <authorList>
            <person name="Goeker M."/>
        </authorList>
    </citation>
    <scope>NUCLEOTIDE SEQUENCE [LARGE SCALE GENOMIC DNA]</scope>
    <source>
        <strain evidence="5 6">DSM 2132</strain>
    </source>
</reference>
<dbReference type="FunCoup" id="A0A4R2PIF5">
    <property type="interactions" value="226"/>
</dbReference>
<accession>A0A4R2PIF5</accession>
<dbReference type="EC" id="3.5.4.13" evidence="4"/>
<feature type="binding site" evidence="4">
    <location>
        <position position="152"/>
    </location>
    <ligand>
        <name>dCTP</name>
        <dbReference type="ChEBI" id="CHEBI:61481"/>
    </ligand>
</feature>
<feature type="binding site" evidence="4">
    <location>
        <position position="172"/>
    </location>
    <ligand>
        <name>dCTP</name>
        <dbReference type="ChEBI" id="CHEBI:61481"/>
    </ligand>
</feature>
<evidence type="ECO:0000256" key="1">
    <source>
        <dbReference type="ARBA" id="ARBA00022741"/>
    </source>
</evidence>
<comment type="catalytic activity">
    <reaction evidence="4">
        <text>dCTP + H2O + H(+) = dUTP + NH4(+)</text>
        <dbReference type="Rhea" id="RHEA:22680"/>
        <dbReference type="ChEBI" id="CHEBI:15377"/>
        <dbReference type="ChEBI" id="CHEBI:15378"/>
        <dbReference type="ChEBI" id="CHEBI:28938"/>
        <dbReference type="ChEBI" id="CHEBI:61481"/>
        <dbReference type="ChEBI" id="CHEBI:61555"/>
        <dbReference type="EC" id="3.5.4.13"/>
    </reaction>
</comment>
<evidence type="ECO:0000256" key="2">
    <source>
        <dbReference type="ARBA" id="ARBA00022801"/>
    </source>
</evidence>
<organism evidence="5 6">
    <name type="scientific">Rhodothalassium salexigens DSM 2132</name>
    <dbReference type="NCBI Taxonomy" id="1188247"/>
    <lineage>
        <taxon>Bacteria</taxon>
        <taxon>Pseudomonadati</taxon>
        <taxon>Pseudomonadota</taxon>
        <taxon>Alphaproteobacteria</taxon>
        <taxon>Rhodothalassiales</taxon>
        <taxon>Rhodothalassiaceae</taxon>
        <taxon>Rhodothalassium</taxon>
    </lineage>
</organism>
<comment type="similarity">
    <text evidence="4">Belongs to the dCTP deaminase family.</text>
</comment>
<dbReference type="OrthoDB" id="9780956at2"/>
<dbReference type="SUPFAM" id="SSF51283">
    <property type="entry name" value="dUTPase-like"/>
    <property type="match status" value="1"/>
</dbReference>
<dbReference type="RefSeq" id="WP_132708157.1">
    <property type="nucleotide sequence ID" value="NZ_JACIGF010000004.1"/>
</dbReference>
<proteinExistence type="inferred from homology"/>
<dbReference type="PANTHER" id="PTHR42680:SF3">
    <property type="entry name" value="DCTP DEAMINASE"/>
    <property type="match status" value="1"/>
</dbReference>
<dbReference type="Proteomes" id="UP000295399">
    <property type="component" value="Unassembled WGS sequence"/>
</dbReference>
<feature type="binding site" evidence="4">
    <location>
        <position position="176"/>
    </location>
    <ligand>
        <name>dCTP</name>
        <dbReference type="ChEBI" id="CHEBI:61481"/>
    </ligand>
</feature>
<comment type="caution">
    <text evidence="5">The sequence shown here is derived from an EMBL/GenBank/DDBJ whole genome shotgun (WGS) entry which is preliminary data.</text>
</comment>
<dbReference type="GO" id="GO:0006229">
    <property type="term" value="P:dUTP biosynthetic process"/>
    <property type="evidence" value="ECO:0007669"/>
    <property type="project" value="UniProtKB-UniRule"/>
</dbReference>
<name>A0A4R2PIF5_RHOSA</name>
<dbReference type="InParanoid" id="A0A4R2PIF5"/>
<feature type="active site" description="Proton donor/acceptor" evidence="4">
    <location>
        <position position="133"/>
    </location>
</feature>
<dbReference type="NCBIfam" id="TIGR02274">
    <property type="entry name" value="dCTP_deam"/>
    <property type="match status" value="1"/>
</dbReference>
<dbReference type="FunFam" id="2.70.40.10:FF:000001">
    <property type="entry name" value="dCTP deaminase"/>
    <property type="match status" value="1"/>
</dbReference>
<dbReference type="GO" id="GO:0000166">
    <property type="term" value="F:nucleotide binding"/>
    <property type="evidence" value="ECO:0007669"/>
    <property type="project" value="UniProtKB-KW"/>
</dbReference>
<dbReference type="InterPro" id="IPR011962">
    <property type="entry name" value="dCTP_deaminase"/>
</dbReference>
<dbReference type="InterPro" id="IPR036157">
    <property type="entry name" value="dUTPase-like_sf"/>
</dbReference>
<evidence type="ECO:0000256" key="4">
    <source>
        <dbReference type="HAMAP-Rule" id="MF_00146"/>
    </source>
</evidence>
<comment type="pathway">
    <text evidence="4">Pyrimidine metabolism; dUMP biosynthesis; dUMP from dCTP (dUTP route): step 1/2.</text>
</comment>
<evidence type="ECO:0000313" key="6">
    <source>
        <dbReference type="Proteomes" id="UP000295399"/>
    </source>
</evidence>
<dbReference type="HAMAP" id="MF_00146">
    <property type="entry name" value="dCTP_deaminase"/>
    <property type="match status" value="1"/>
</dbReference>
<dbReference type="UniPathway" id="UPA00610">
    <property type="reaction ID" value="UER00665"/>
</dbReference>
<keyword evidence="2 4" id="KW-0378">Hydrolase</keyword>
<evidence type="ECO:0000256" key="3">
    <source>
        <dbReference type="ARBA" id="ARBA00023080"/>
    </source>
</evidence>
<dbReference type="AlphaFoldDB" id="A0A4R2PIF5"/>
<dbReference type="GO" id="GO:0008829">
    <property type="term" value="F:dCTP deaminase activity"/>
    <property type="evidence" value="ECO:0007669"/>
    <property type="project" value="UniProtKB-UniRule"/>
</dbReference>
<keyword evidence="6" id="KW-1185">Reference proteome</keyword>
<dbReference type="InterPro" id="IPR033704">
    <property type="entry name" value="dUTPase_trimeric"/>
</dbReference>
<dbReference type="GO" id="GO:0006226">
    <property type="term" value="P:dUMP biosynthetic process"/>
    <property type="evidence" value="ECO:0007669"/>
    <property type="project" value="UniProtKB-UniPathway"/>
</dbReference>
<keyword evidence="1 4" id="KW-0547">Nucleotide-binding</keyword>
<feature type="binding site" evidence="4">
    <location>
        <position position="166"/>
    </location>
    <ligand>
        <name>dCTP</name>
        <dbReference type="ChEBI" id="CHEBI:61481"/>
    </ligand>
</feature>
<comment type="caution">
    <text evidence="4">Lacks conserved residue(s) required for the propagation of feature annotation.</text>
</comment>
<gene>
    <name evidence="4" type="primary">dcd</name>
    <name evidence="5" type="ORF">EV659_104103</name>
</gene>
<dbReference type="Pfam" id="PF22769">
    <property type="entry name" value="DCD"/>
    <property type="match status" value="1"/>
</dbReference>